<dbReference type="AlphaFoldDB" id="A0A485LI79"/>
<evidence type="ECO:0000313" key="2">
    <source>
        <dbReference type="EMBL" id="KAF0686516.1"/>
    </source>
</evidence>
<dbReference type="Proteomes" id="UP000332933">
    <property type="component" value="Unassembled WGS sequence"/>
</dbReference>
<name>A0A485LI79_9STRA</name>
<feature type="compositionally biased region" description="Basic and acidic residues" evidence="1">
    <location>
        <begin position="45"/>
        <end position="63"/>
    </location>
</feature>
<proteinExistence type="predicted"/>
<reference evidence="3 4" key="1">
    <citation type="submission" date="2019-03" db="EMBL/GenBank/DDBJ databases">
        <authorList>
            <person name="Gaulin E."/>
            <person name="Dumas B."/>
        </authorList>
    </citation>
    <scope>NUCLEOTIDE SEQUENCE [LARGE SCALE GENOMIC DNA]</scope>
    <source>
        <strain evidence="3">CBS 568.67</strain>
    </source>
</reference>
<evidence type="ECO:0000256" key="1">
    <source>
        <dbReference type="SAM" id="MobiDB-lite"/>
    </source>
</evidence>
<evidence type="ECO:0000313" key="4">
    <source>
        <dbReference type="Proteomes" id="UP000332933"/>
    </source>
</evidence>
<evidence type="ECO:0000313" key="3">
    <source>
        <dbReference type="EMBL" id="VFT98372.1"/>
    </source>
</evidence>
<dbReference type="EMBL" id="VJMH01006993">
    <property type="protein sequence ID" value="KAF0686516.1"/>
    <property type="molecule type" value="Genomic_DNA"/>
</dbReference>
<dbReference type="OrthoDB" id="72125at2759"/>
<dbReference type="EMBL" id="CAADRA010007019">
    <property type="protein sequence ID" value="VFT98372.1"/>
    <property type="molecule type" value="Genomic_DNA"/>
</dbReference>
<accession>A0A485LI79</accession>
<protein>
    <submittedName>
        <fullName evidence="3">Aste57867_21703 protein</fullName>
    </submittedName>
</protein>
<feature type="region of interest" description="Disordered" evidence="1">
    <location>
        <begin position="38"/>
        <end position="66"/>
    </location>
</feature>
<keyword evidence="4" id="KW-1185">Reference proteome</keyword>
<organism evidence="3 4">
    <name type="scientific">Aphanomyces stellatus</name>
    <dbReference type="NCBI Taxonomy" id="120398"/>
    <lineage>
        <taxon>Eukaryota</taxon>
        <taxon>Sar</taxon>
        <taxon>Stramenopiles</taxon>
        <taxon>Oomycota</taxon>
        <taxon>Saprolegniomycetes</taxon>
        <taxon>Saprolegniales</taxon>
        <taxon>Verrucalvaceae</taxon>
        <taxon>Aphanomyces</taxon>
    </lineage>
</organism>
<reference evidence="2" key="2">
    <citation type="submission" date="2019-06" db="EMBL/GenBank/DDBJ databases">
        <title>Genomics analysis of Aphanomyces spp. identifies a new class of oomycete effector associated with host adaptation.</title>
        <authorList>
            <person name="Gaulin E."/>
        </authorList>
    </citation>
    <scope>NUCLEOTIDE SEQUENCE</scope>
    <source>
        <strain evidence="2">CBS 578.67</strain>
    </source>
</reference>
<sequence length="440" mass="48667">MPPMMETPEEDRIRPRHLTFLTPEDDRGVLLLSLLSTGGKPRLRPTKEDTDEDAHPNQERDEGLLMGSPFFAPSVAKRMRTRRTIMIEEEDGEANESDDSDMEDVRMETRVVILKQPPSTWHWRDSQPIARFDMEVGLVALDNPNELVAMDAQGGFTLWLLTEDGNGVFEQYELKWTARPSKRAHAVVMRIELTADGSHRPKDNQRIKIHVNYTNSKTLNSFPMDSNDIFVCLHPLYDTPLSPILPTTPSNHADLSSPDSSLGDKRDAIADLSLGLLSPFPSFTLDEMRLSIDPSAPDMAKAFASAPVDFIVRWACAAATVLSAVEALPVADTLLNECPICHAAVSLELPMSHTTECLLHNLLSQVSDCVNGGTAASPWPRPPLLSTDDQHSLMSTTPTSLLRGHLCFEDQSSLSRDLSLLSMEDSPWSDRPATSSSSMA</sequence>
<gene>
    <name evidence="3" type="primary">Aste57867_21703</name>
    <name evidence="2" type="ORF">As57867_021634</name>
    <name evidence="3" type="ORF">ASTE57867_21703</name>
</gene>